<reference evidence="2" key="1">
    <citation type="submission" date="2016-11" db="EMBL/GenBank/DDBJ databases">
        <authorList>
            <person name="Varghese N."/>
            <person name="Submissions S."/>
        </authorList>
    </citation>
    <scope>NUCLEOTIDE SEQUENCE [LARGE SCALE GENOMIC DNA]</scope>
    <source>
        <strain evidence="2">DSM 22623</strain>
    </source>
</reference>
<dbReference type="EMBL" id="FQYP01000017">
    <property type="protein sequence ID" value="SHJ70954.1"/>
    <property type="molecule type" value="Genomic_DNA"/>
</dbReference>
<dbReference type="RefSeq" id="WP_073322110.1">
    <property type="nucleotide sequence ID" value="NZ_FQYP01000017.1"/>
</dbReference>
<keyword evidence="2" id="KW-1185">Reference proteome</keyword>
<accession>A0A1M6LID2</accession>
<evidence type="ECO:0000313" key="2">
    <source>
        <dbReference type="Proteomes" id="UP000184432"/>
    </source>
</evidence>
<protein>
    <submittedName>
        <fullName evidence="1">Uncharacterized protein</fullName>
    </submittedName>
</protein>
<proteinExistence type="predicted"/>
<evidence type="ECO:0000313" key="1">
    <source>
        <dbReference type="EMBL" id="SHJ70954.1"/>
    </source>
</evidence>
<dbReference type="STRING" id="570521.SAMN04488508_11715"/>
<sequence length="68" mass="7187">MKKQNKTKIKLEKINVARLDKEIKGSVKGGTFVVCGNGQDTGSVPTGIIFCNNSGDGICRETGGINCD</sequence>
<name>A0A1M6LID2_9FLAO</name>
<dbReference type="Proteomes" id="UP000184432">
    <property type="component" value="Unassembled WGS sequence"/>
</dbReference>
<dbReference type="AlphaFoldDB" id="A0A1M6LID2"/>
<organism evidence="1 2">
    <name type="scientific">Aquimarina spongiae</name>
    <dbReference type="NCBI Taxonomy" id="570521"/>
    <lineage>
        <taxon>Bacteria</taxon>
        <taxon>Pseudomonadati</taxon>
        <taxon>Bacteroidota</taxon>
        <taxon>Flavobacteriia</taxon>
        <taxon>Flavobacteriales</taxon>
        <taxon>Flavobacteriaceae</taxon>
        <taxon>Aquimarina</taxon>
    </lineage>
</organism>
<gene>
    <name evidence="1" type="ORF">SAMN04488508_11715</name>
</gene>